<dbReference type="SUPFAM" id="SSF50494">
    <property type="entry name" value="Trypsin-like serine proteases"/>
    <property type="match status" value="1"/>
</dbReference>
<dbReference type="PROSITE" id="PS50240">
    <property type="entry name" value="TRYPSIN_DOM"/>
    <property type="match status" value="1"/>
</dbReference>
<keyword evidence="4" id="KW-1185">Reference proteome</keyword>
<evidence type="ECO:0000256" key="1">
    <source>
        <dbReference type="ARBA" id="ARBA00023157"/>
    </source>
</evidence>
<dbReference type="Pfam" id="PF00089">
    <property type="entry name" value="Trypsin"/>
    <property type="match status" value="1"/>
</dbReference>
<dbReference type="InterPro" id="IPR001254">
    <property type="entry name" value="Trypsin_dom"/>
</dbReference>
<dbReference type="SMART" id="SM00020">
    <property type="entry name" value="Tryp_SPc"/>
    <property type="match status" value="1"/>
</dbReference>
<dbReference type="GO" id="GO:0006508">
    <property type="term" value="P:proteolysis"/>
    <property type="evidence" value="ECO:0007669"/>
    <property type="project" value="InterPro"/>
</dbReference>
<protein>
    <recommendedName>
        <fullName evidence="2">Peptidase S1 domain-containing protein</fullName>
    </recommendedName>
</protein>
<name>A0A9Q0E4H3_9TELE</name>
<dbReference type="GO" id="GO:0004252">
    <property type="term" value="F:serine-type endopeptidase activity"/>
    <property type="evidence" value="ECO:0007669"/>
    <property type="project" value="InterPro"/>
</dbReference>
<organism evidence="3 4">
    <name type="scientific">Muraenolepis orangiensis</name>
    <name type="common">Patagonian moray cod</name>
    <dbReference type="NCBI Taxonomy" id="630683"/>
    <lineage>
        <taxon>Eukaryota</taxon>
        <taxon>Metazoa</taxon>
        <taxon>Chordata</taxon>
        <taxon>Craniata</taxon>
        <taxon>Vertebrata</taxon>
        <taxon>Euteleostomi</taxon>
        <taxon>Actinopterygii</taxon>
        <taxon>Neopterygii</taxon>
        <taxon>Teleostei</taxon>
        <taxon>Neoteleostei</taxon>
        <taxon>Acanthomorphata</taxon>
        <taxon>Zeiogadaria</taxon>
        <taxon>Gadariae</taxon>
        <taxon>Gadiformes</taxon>
        <taxon>Muraenolepidoidei</taxon>
        <taxon>Muraenolepididae</taxon>
        <taxon>Muraenolepis</taxon>
    </lineage>
</organism>
<accession>A0A9Q0E4H3</accession>
<dbReference type="Gene3D" id="2.40.10.10">
    <property type="entry name" value="Trypsin-like serine proteases"/>
    <property type="match status" value="1"/>
</dbReference>
<dbReference type="InterPro" id="IPR009003">
    <property type="entry name" value="Peptidase_S1_PA"/>
</dbReference>
<comment type="caution">
    <text evidence="3">The sequence shown here is derived from an EMBL/GenBank/DDBJ whole genome shotgun (WGS) entry which is preliminary data.</text>
</comment>
<evidence type="ECO:0000313" key="3">
    <source>
        <dbReference type="EMBL" id="KAJ3598923.1"/>
    </source>
</evidence>
<keyword evidence="1" id="KW-1015">Disulfide bond</keyword>
<reference evidence="3" key="1">
    <citation type="submission" date="2022-07" db="EMBL/GenBank/DDBJ databases">
        <title>Chromosome-level genome of Muraenolepis orangiensis.</title>
        <authorList>
            <person name="Kim J."/>
        </authorList>
    </citation>
    <scope>NUCLEOTIDE SEQUENCE</scope>
    <source>
        <strain evidence="3">KU_S4_2022</strain>
        <tissue evidence="3">Muscle</tissue>
    </source>
</reference>
<dbReference type="EMBL" id="JANIIK010000048">
    <property type="protein sequence ID" value="KAJ3598923.1"/>
    <property type="molecule type" value="Genomic_DNA"/>
</dbReference>
<gene>
    <name evidence="3" type="ORF">NHX12_032886</name>
</gene>
<dbReference type="InterPro" id="IPR043504">
    <property type="entry name" value="Peptidase_S1_PA_chymotrypsin"/>
</dbReference>
<feature type="domain" description="Peptidase S1" evidence="2">
    <location>
        <begin position="1"/>
        <end position="126"/>
    </location>
</feature>
<sequence>MTVVLGTRDLKDKKQKRYNVTKCKHHDFEKESYANDIMMLKLSRPSKINPIPLPDKETKFEANTLCSVAGWGYVKSNGSSVDKLRAVNVSTIDQEVCQQKWKQEKKALPANIICAGGYETKKALVR</sequence>
<evidence type="ECO:0000313" key="4">
    <source>
        <dbReference type="Proteomes" id="UP001148018"/>
    </source>
</evidence>
<dbReference type="AlphaFoldDB" id="A0A9Q0E4H3"/>
<dbReference type="OrthoDB" id="8440449at2759"/>
<dbReference type="Proteomes" id="UP001148018">
    <property type="component" value="Unassembled WGS sequence"/>
</dbReference>
<proteinExistence type="predicted"/>
<evidence type="ECO:0000259" key="2">
    <source>
        <dbReference type="PROSITE" id="PS50240"/>
    </source>
</evidence>
<dbReference type="PANTHER" id="PTHR24271">
    <property type="entry name" value="KALLIKREIN-RELATED"/>
    <property type="match status" value="1"/>
</dbReference>
<dbReference type="PANTHER" id="PTHR24271:SF87">
    <property type="entry name" value="ARGININE ESTERASE-LIKE-RELATED"/>
    <property type="match status" value="1"/>
</dbReference>